<accession>A0ACC0V2A2</accession>
<evidence type="ECO:0000313" key="1">
    <source>
        <dbReference type="EMBL" id="KAI9900548.1"/>
    </source>
</evidence>
<organism evidence="1 2">
    <name type="scientific">Trichothecium roseum</name>
    <dbReference type="NCBI Taxonomy" id="47278"/>
    <lineage>
        <taxon>Eukaryota</taxon>
        <taxon>Fungi</taxon>
        <taxon>Dikarya</taxon>
        <taxon>Ascomycota</taxon>
        <taxon>Pezizomycotina</taxon>
        <taxon>Sordariomycetes</taxon>
        <taxon>Hypocreomycetidae</taxon>
        <taxon>Hypocreales</taxon>
        <taxon>Hypocreales incertae sedis</taxon>
        <taxon>Trichothecium</taxon>
    </lineage>
</organism>
<sequence length="253" mass="27675">MTTPSPHKIFQAGLRPEEPSSLPSPLPALEYLVRERLAGMEAKTMDLDTNGSLSSGVPLQGSEPLALFQNLGEYLVRTTNMWSDITENLTTGAHIENAKRKVHDQVMADTRFSDMTPIITIDADYKKFCKIRDLTAKYAQEVAAVWRPKPAPDQAPKGQSSRGSRPLSLSQLLVPAVPEEMSLRAPVKKSRSSISSAVVKMDQSSPFEGDDDGSSDESDLEIFGDINMEALQTRGKEKAGLSCLTEILLLLNT</sequence>
<dbReference type="EMBL" id="CM047943">
    <property type="protein sequence ID" value="KAI9900548.1"/>
    <property type="molecule type" value="Genomic_DNA"/>
</dbReference>
<name>A0ACC0V2A2_9HYPO</name>
<evidence type="ECO:0000313" key="2">
    <source>
        <dbReference type="Proteomes" id="UP001163324"/>
    </source>
</evidence>
<reference evidence="1" key="1">
    <citation type="submission" date="2022-10" db="EMBL/GenBank/DDBJ databases">
        <title>Complete Genome of Trichothecium roseum strain YXFP-22015, a Plant Pathogen Isolated from Citrus.</title>
        <authorList>
            <person name="Wang Y."/>
            <person name="Zhu L."/>
        </authorList>
    </citation>
    <scope>NUCLEOTIDE SEQUENCE</scope>
    <source>
        <strain evidence="1">YXFP-22015</strain>
    </source>
</reference>
<comment type="caution">
    <text evidence="1">The sequence shown here is derived from an EMBL/GenBank/DDBJ whole genome shotgun (WGS) entry which is preliminary data.</text>
</comment>
<dbReference type="Proteomes" id="UP001163324">
    <property type="component" value="Chromosome 4"/>
</dbReference>
<keyword evidence="2" id="KW-1185">Reference proteome</keyword>
<gene>
    <name evidence="1" type="ORF">N3K66_004810</name>
</gene>
<protein>
    <submittedName>
        <fullName evidence="1">Uncharacterized protein</fullName>
    </submittedName>
</protein>
<proteinExistence type="predicted"/>